<dbReference type="Pfam" id="PF01757">
    <property type="entry name" value="Acyl_transf_3"/>
    <property type="match status" value="1"/>
</dbReference>
<dbReference type="OrthoDB" id="118951at2759"/>
<keyword evidence="1" id="KW-0472">Membrane</keyword>
<proteinExistence type="predicted"/>
<dbReference type="AlphaFoldDB" id="B4GPA0"/>
<feature type="transmembrane region" description="Helical" evidence="1">
    <location>
        <begin position="343"/>
        <end position="360"/>
    </location>
</feature>
<accession>B4GPA0</accession>
<dbReference type="PhylomeDB" id="B4GPA0"/>
<protein>
    <submittedName>
        <fullName evidence="4">GL13840</fullName>
    </submittedName>
</protein>
<dbReference type="GO" id="GO:0016747">
    <property type="term" value="F:acyltransferase activity, transferring groups other than amino-acyl groups"/>
    <property type="evidence" value="ECO:0007669"/>
    <property type="project" value="InterPro"/>
</dbReference>
<dbReference type="eggNOG" id="KOG3700">
    <property type="taxonomic scope" value="Eukaryota"/>
</dbReference>
<dbReference type="HOGENOM" id="CLU_007874_2_1_1"/>
<dbReference type="EMBL" id="CH479186">
    <property type="protein sequence ID" value="EDW38983.1"/>
    <property type="molecule type" value="Genomic_DNA"/>
</dbReference>
<dbReference type="InterPro" id="IPR006621">
    <property type="entry name" value="Nose-resist-to-fluoxetine_N"/>
</dbReference>
<feature type="chain" id="PRO_5002807276" evidence="2">
    <location>
        <begin position="19"/>
        <end position="493"/>
    </location>
</feature>
<reference evidence="4 5" key="1">
    <citation type="journal article" date="2007" name="Nature">
        <title>Evolution of genes and genomes on the Drosophila phylogeny.</title>
        <authorList>
            <consortium name="Drosophila 12 Genomes Consortium"/>
            <person name="Clark A.G."/>
            <person name="Eisen M.B."/>
            <person name="Smith D.R."/>
            <person name="Bergman C.M."/>
            <person name="Oliver B."/>
            <person name="Markow T.A."/>
            <person name="Kaufman T.C."/>
            <person name="Kellis M."/>
            <person name="Gelbart W."/>
            <person name="Iyer V.N."/>
            <person name="Pollard D.A."/>
            <person name="Sackton T.B."/>
            <person name="Larracuente A.M."/>
            <person name="Singh N.D."/>
            <person name="Abad J.P."/>
            <person name="Abt D.N."/>
            <person name="Adryan B."/>
            <person name="Aguade M."/>
            <person name="Akashi H."/>
            <person name="Anderson W.W."/>
            <person name="Aquadro C.F."/>
            <person name="Ardell D.H."/>
            <person name="Arguello R."/>
            <person name="Artieri C.G."/>
            <person name="Barbash D.A."/>
            <person name="Barker D."/>
            <person name="Barsanti P."/>
            <person name="Batterham P."/>
            <person name="Batzoglou S."/>
            <person name="Begun D."/>
            <person name="Bhutkar A."/>
            <person name="Blanco E."/>
            <person name="Bosak S.A."/>
            <person name="Bradley R.K."/>
            <person name="Brand A.D."/>
            <person name="Brent M.R."/>
            <person name="Brooks A.N."/>
            <person name="Brown R.H."/>
            <person name="Butlin R.K."/>
            <person name="Caggese C."/>
            <person name="Calvi B.R."/>
            <person name="Bernardo de Carvalho A."/>
            <person name="Caspi A."/>
            <person name="Castrezana S."/>
            <person name="Celniker S.E."/>
            <person name="Chang J.L."/>
            <person name="Chapple C."/>
            <person name="Chatterji S."/>
            <person name="Chinwalla A."/>
            <person name="Civetta A."/>
            <person name="Clifton S.W."/>
            <person name="Comeron J.M."/>
            <person name="Costello J.C."/>
            <person name="Coyne J.A."/>
            <person name="Daub J."/>
            <person name="David R.G."/>
            <person name="Delcher A.L."/>
            <person name="Delehaunty K."/>
            <person name="Do C.B."/>
            <person name="Ebling H."/>
            <person name="Edwards K."/>
            <person name="Eickbush T."/>
            <person name="Evans J.D."/>
            <person name="Filipski A."/>
            <person name="Findeiss S."/>
            <person name="Freyhult E."/>
            <person name="Fulton L."/>
            <person name="Fulton R."/>
            <person name="Garcia A.C."/>
            <person name="Gardiner A."/>
            <person name="Garfield D.A."/>
            <person name="Garvin B.E."/>
            <person name="Gibson G."/>
            <person name="Gilbert D."/>
            <person name="Gnerre S."/>
            <person name="Godfrey J."/>
            <person name="Good R."/>
            <person name="Gotea V."/>
            <person name="Gravely B."/>
            <person name="Greenberg A.J."/>
            <person name="Griffiths-Jones S."/>
            <person name="Gross S."/>
            <person name="Guigo R."/>
            <person name="Gustafson E.A."/>
            <person name="Haerty W."/>
            <person name="Hahn M.W."/>
            <person name="Halligan D.L."/>
            <person name="Halpern A.L."/>
            <person name="Halter G.M."/>
            <person name="Han M.V."/>
            <person name="Heger A."/>
            <person name="Hillier L."/>
            <person name="Hinrichs A.S."/>
            <person name="Holmes I."/>
            <person name="Hoskins R.A."/>
            <person name="Hubisz M.J."/>
            <person name="Hultmark D."/>
            <person name="Huntley M.A."/>
            <person name="Jaffe D.B."/>
            <person name="Jagadeeshan S."/>
            <person name="Jeck W.R."/>
            <person name="Johnson J."/>
            <person name="Jones C.D."/>
            <person name="Jordan W.C."/>
            <person name="Karpen G.H."/>
            <person name="Kataoka E."/>
            <person name="Keightley P.D."/>
            <person name="Kheradpour P."/>
            <person name="Kirkness E.F."/>
            <person name="Koerich L.B."/>
            <person name="Kristiansen K."/>
            <person name="Kudrna D."/>
            <person name="Kulathinal R.J."/>
            <person name="Kumar S."/>
            <person name="Kwok R."/>
            <person name="Lander E."/>
            <person name="Langley C.H."/>
            <person name="Lapoint R."/>
            <person name="Lazzaro B.P."/>
            <person name="Lee S.J."/>
            <person name="Levesque L."/>
            <person name="Li R."/>
            <person name="Lin C.F."/>
            <person name="Lin M.F."/>
            <person name="Lindblad-Toh K."/>
            <person name="Llopart A."/>
            <person name="Long M."/>
            <person name="Low L."/>
            <person name="Lozovsky E."/>
            <person name="Lu J."/>
            <person name="Luo M."/>
            <person name="Machado C.A."/>
            <person name="Makalowski W."/>
            <person name="Marzo M."/>
            <person name="Matsuda M."/>
            <person name="Matzkin L."/>
            <person name="McAllister B."/>
            <person name="McBride C.S."/>
            <person name="McKernan B."/>
            <person name="McKernan K."/>
            <person name="Mendez-Lago M."/>
            <person name="Minx P."/>
            <person name="Mollenhauer M.U."/>
            <person name="Montooth K."/>
            <person name="Mount S.M."/>
            <person name="Mu X."/>
            <person name="Myers E."/>
            <person name="Negre B."/>
            <person name="Newfeld S."/>
            <person name="Nielsen R."/>
            <person name="Noor M.A."/>
            <person name="O'Grady P."/>
            <person name="Pachter L."/>
            <person name="Papaceit M."/>
            <person name="Parisi M.J."/>
            <person name="Parisi M."/>
            <person name="Parts L."/>
            <person name="Pedersen J.S."/>
            <person name="Pesole G."/>
            <person name="Phillippy A.M."/>
            <person name="Ponting C.P."/>
            <person name="Pop M."/>
            <person name="Porcelli D."/>
            <person name="Powell J.R."/>
            <person name="Prohaska S."/>
            <person name="Pruitt K."/>
            <person name="Puig M."/>
            <person name="Quesneville H."/>
            <person name="Ram K.R."/>
            <person name="Rand D."/>
            <person name="Rasmussen M.D."/>
            <person name="Reed L.K."/>
            <person name="Reenan R."/>
            <person name="Reily A."/>
            <person name="Remington K.A."/>
            <person name="Rieger T.T."/>
            <person name="Ritchie M.G."/>
            <person name="Robin C."/>
            <person name="Rogers Y.H."/>
            <person name="Rohde C."/>
            <person name="Rozas J."/>
            <person name="Rubenfield M.J."/>
            <person name="Ruiz A."/>
            <person name="Russo S."/>
            <person name="Salzberg S.L."/>
            <person name="Sanchez-Gracia A."/>
            <person name="Saranga D.J."/>
            <person name="Sato H."/>
            <person name="Schaeffer S.W."/>
            <person name="Schatz M.C."/>
            <person name="Schlenke T."/>
            <person name="Schwartz R."/>
            <person name="Segarra C."/>
            <person name="Singh R.S."/>
            <person name="Sirot L."/>
            <person name="Sirota M."/>
            <person name="Sisneros N.B."/>
            <person name="Smith C.D."/>
            <person name="Smith T.F."/>
            <person name="Spieth J."/>
            <person name="Stage D.E."/>
            <person name="Stark A."/>
            <person name="Stephan W."/>
            <person name="Strausberg R.L."/>
            <person name="Strempel S."/>
            <person name="Sturgill D."/>
            <person name="Sutton G."/>
            <person name="Sutton G.G."/>
            <person name="Tao W."/>
            <person name="Teichmann S."/>
            <person name="Tobari Y.N."/>
            <person name="Tomimura Y."/>
            <person name="Tsolas J.M."/>
            <person name="Valente V.L."/>
            <person name="Venter E."/>
            <person name="Venter J.C."/>
            <person name="Vicario S."/>
            <person name="Vieira F.G."/>
            <person name="Vilella A.J."/>
            <person name="Villasante A."/>
            <person name="Walenz B."/>
            <person name="Wang J."/>
            <person name="Wasserman M."/>
            <person name="Watts T."/>
            <person name="Wilson D."/>
            <person name="Wilson R.K."/>
            <person name="Wing R.A."/>
            <person name="Wolfner M.F."/>
            <person name="Wong A."/>
            <person name="Wong G.K."/>
            <person name="Wu C.I."/>
            <person name="Wu G."/>
            <person name="Yamamoto D."/>
            <person name="Yang H.P."/>
            <person name="Yang S.P."/>
            <person name="Yorke J.A."/>
            <person name="Yoshida K."/>
            <person name="Zdobnov E."/>
            <person name="Zhang P."/>
            <person name="Zhang Y."/>
            <person name="Zimin A.V."/>
            <person name="Baldwin J."/>
            <person name="Abdouelleil A."/>
            <person name="Abdulkadir J."/>
            <person name="Abebe A."/>
            <person name="Abera B."/>
            <person name="Abreu J."/>
            <person name="Acer S.C."/>
            <person name="Aftuck L."/>
            <person name="Alexander A."/>
            <person name="An P."/>
            <person name="Anderson E."/>
            <person name="Anderson S."/>
            <person name="Arachi H."/>
            <person name="Azer M."/>
            <person name="Bachantsang P."/>
            <person name="Barry A."/>
            <person name="Bayul T."/>
            <person name="Berlin A."/>
            <person name="Bessette D."/>
            <person name="Bloom T."/>
            <person name="Blye J."/>
            <person name="Boguslavskiy L."/>
            <person name="Bonnet C."/>
            <person name="Boukhgalter B."/>
            <person name="Bourzgui I."/>
            <person name="Brown A."/>
            <person name="Cahill P."/>
            <person name="Channer S."/>
            <person name="Cheshatsang Y."/>
            <person name="Chuda L."/>
            <person name="Citroen M."/>
            <person name="Collymore A."/>
            <person name="Cooke P."/>
            <person name="Costello M."/>
            <person name="D'Aco K."/>
            <person name="Daza R."/>
            <person name="De Haan G."/>
            <person name="DeGray S."/>
            <person name="DeMaso C."/>
            <person name="Dhargay N."/>
            <person name="Dooley K."/>
            <person name="Dooley E."/>
            <person name="Doricent M."/>
            <person name="Dorje P."/>
            <person name="Dorjee K."/>
            <person name="Dupes A."/>
            <person name="Elong R."/>
            <person name="Falk J."/>
            <person name="Farina A."/>
            <person name="Faro S."/>
            <person name="Ferguson D."/>
            <person name="Fisher S."/>
            <person name="Foley C.D."/>
            <person name="Franke A."/>
            <person name="Friedrich D."/>
            <person name="Gadbois L."/>
            <person name="Gearin G."/>
            <person name="Gearin C.R."/>
            <person name="Giannoukos G."/>
            <person name="Goode T."/>
            <person name="Graham J."/>
            <person name="Grandbois E."/>
            <person name="Grewal S."/>
            <person name="Gyaltsen K."/>
            <person name="Hafez N."/>
            <person name="Hagos B."/>
            <person name="Hall J."/>
            <person name="Henson C."/>
            <person name="Hollinger A."/>
            <person name="Honan T."/>
            <person name="Huard M.D."/>
            <person name="Hughes L."/>
            <person name="Hurhula B."/>
            <person name="Husby M.E."/>
            <person name="Kamat A."/>
            <person name="Kanga B."/>
            <person name="Kashin S."/>
            <person name="Khazanovich D."/>
            <person name="Kisner P."/>
            <person name="Lance K."/>
            <person name="Lara M."/>
            <person name="Lee W."/>
            <person name="Lennon N."/>
            <person name="Letendre F."/>
            <person name="LeVine R."/>
            <person name="Lipovsky A."/>
            <person name="Liu X."/>
            <person name="Liu J."/>
            <person name="Liu S."/>
            <person name="Lokyitsang T."/>
            <person name="Lokyitsang Y."/>
            <person name="Lubonja R."/>
            <person name="Lui A."/>
            <person name="MacDonald P."/>
            <person name="Magnisalis V."/>
            <person name="Maru K."/>
            <person name="Matthews C."/>
            <person name="McCusker W."/>
            <person name="McDonough S."/>
            <person name="Mehta T."/>
            <person name="Meldrim J."/>
            <person name="Meneus L."/>
            <person name="Mihai O."/>
            <person name="Mihalev A."/>
            <person name="Mihova T."/>
            <person name="Mittelman R."/>
            <person name="Mlenga V."/>
            <person name="Montmayeur A."/>
            <person name="Mulrain L."/>
            <person name="Navidi A."/>
            <person name="Naylor J."/>
            <person name="Negash T."/>
            <person name="Nguyen T."/>
            <person name="Nguyen N."/>
            <person name="Nicol R."/>
            <person name="Norbu C."/>
            <person name="Norbu N."/>
            <person name="Novod N."/>
            <person name="O'Neill B."/>
            <person name="Osman S."/>
            <person name="Markiewicz E."/>
            <person name="Oyono O.L."/>
            <person name="Patti C."/>
            <person name="Phunkhang P."/>
            <person name="Pierre F."/>
            <person name="Priest M."/>
            <person name="Raghuraman S."/>
            <person name="Rege F."/>
            <person name="Reyes R."/>
            <person name="Rise C."/>
            <person name="Rogov P."/>
            <person name="Ross K."/>
            <person name="Ryan E."/>
            <person name="Settipalli S."/>
            <person name="Shea T."/>
            <person name="Sherpa N."/>
            <person name="Shi L."/>
            <person name="Shih D."/>
            <person name="Sparrow T."/>
            <person name="Spaulding J."/>
            <person name="Stalker J."/>
            <person name="Stange-Thomann N."/>
            <person name="Stavropoulos S."/>
            <person name="Stone C."/>
            <person name="Strader C."/>
            <person name="Tesfaye S."/>
            <person name="Thomson T."/>
            <person name="Thoulutsang Y."/>
            <person name="Thoulutsang D."/>
            <person name="Topham K."/>
            <person name="Topping I."/>
            <person name="Tsamla T."/>
            <person name="Vassiliev H."/>
            <person name="Vo A."/>
            <person name="Wangchuk T."/>
            <person name="Wangdi T."/>
            <person name="Weiand M."/>
            <person name="Wilkinson J."/>
            <person name="Wilson A."/>
            <person name="Yadav S."/>
            <person name="Young G."/>
            <person name="Yu Q."/>
            <person name="Zembek L."/>
            <person name="Zhong D."/>
            <person name="Zimmer A."/>
            <person name="Zwirko Z."/>
            <person name="Jaffe D.B."/>
            <person name="Alvarez P."/>
            <person name="Brockman W."/>
            <person name="Butler J."/>
            <person name="Chin C."/>
            <person name="Gnerre S."/>
            <person name="Grabherr M."/>
            <person name="Kleber M."/>
            <person name="Mauceli E."/>
            <person name="MacCallum I."/>
        </authorList>
    </citation>
    <scope>NUCLEOTIDE SEQUENCE [LARGE SCALE GENOMIC DNA]</scope>
    <source>
        <strain evidence="5">MSH-3 / Tucson 14011-0111.49</strain>
    </source>
</reference>
<dbReference type="Proteomes" id="UP000008744">
    <property type="component" value="Unassembled WGS sequence"/>
</dbReference>
<dbReference type="OMA" id="SECARIN"/>
<feature type="transmembrane region" description="Helical" evidence="1">
    <location>
        <begin position="405"/>
        <end position="425"/>
    </location>
</feature>
<keyword evidence="5" id="KW-1185">Reference proteome</keyword>
<evidence type="ECO:0000313" key="5">
    <source>
        <dbReference type="Proteomes" id="UP000008744"/>
    </source>
</evidence>
<dbReference type="InterPro" id="IPR052728">
    <property type="entry name" value="O2_lipid_transport_reg"/>
</dbReference>
<evidence type="ECO:0000259" key="3">
    <source>
        <dbReference type="SMART" id="SM00703"/>
    </source>
</evidence>
<name>B4GPA0_DROPE</name>
<dbReference type="InterPro" id="IPR002656">
    <property type="entry name" value="Acyl_transf_3_dom"/>
</dbReference>
<feature type="domain" description="Nose resistant-to-fluoxetine protein N-terminal" evidence="3">
    <location>
        <begin position="67"/>
        <end position="184"/>
    </location>
</feature>
<gene>
    <name evidence="4" type="primary">Dper\GL13840</name>
    <name evidence="4" type="ORF">Dper_GL13840</name>
</gene>
<dbReference type="Pfam" id="PF20146">
    <property type="entry name" value="NRF"/>
    <property type="match status" value="1"/>
</dbReference>
<feature type="transmembrane region" description="Helical" evidence="1">
    <location>
        <begin position="262"/>
        <end position="279"/>
    </location>
</feature>
<keyword evidence="1" id="KW-0812">Transmembrane</keyword>
<evidence type="ECO:0000256" key="1">
    <source>
        <dbReference type="SAM" id="Phobius"/>
    </source>
</evidence>
<feature type="transmembrane region" description="Helical" evidence="1">
    <location>
        <begin position="190"/>
        <end position="214"/>
    </location>
</feature>
<dbReference type="PANTHER" id="PTHR11161">
    <property type="entry name" value="O-ACYLTRANSFERASE"/>
    <property type="match status" value="1"/>
</dbReference>
<dbReference type="SMART" id="SM00703">
    <property type="entry name" value="NRF"/>
    <property type="match status" value="1"/>
</dbReference>
<dbReference type="STRING" id="7234.B4GPA0"/>
<organism evidence="5">
    <name type="scientific">Drosophila persimilis</name>
    <name type="common">Fruit fly</name>
    <dbReference type="NCBI Taxonomy" id="7234"/>
    <lineage>
        <taxon>Eukaryota</taxon>
        <taxon>Metazoa</taxon>
        <taxon>Ecdysozoa</taxon>
        <taxon>Arthropoda</taxon>
        <taxon>Hexapoda</taxon>
        <taxon>Insecta</taxon>
        <taxon>Pterygota</taxon>
        <taxon>Neoptera</taxon>
        <taxon>Endopterygota</taxon>
        <taxon>Diptera</taxon>
        <taxon>Brachycera</taxon>
        <taxon>Muscomorpha</taxon>
        <taxon>Ephydroidea</taxon>
        <taxon>Drosophilidae</taxon>
        <taxon>Drosophila</taxon>
        <taxon>Sophophora</taxon>
    </lineage>
</organism>
<sequence length="493" mass="54639">MVNVLCSLLVCGLVLVSAEQLKDGDVLQDYQRLTGLRSLGVEFAEHFRNASLTDLDLFQSRIPSQDDLLCLADMAQFMQALTAGKLWALRMIDAWGSIPSGLLYGNLVDFGNFDECIKISKEITSSHSINGKYCFLNVSFMKIASCFPASCSAATMNALLEQLMQKILNSNSINIQIREDSCQTSESKPWGGMTIFTVVLLGLMGTIVGLCTLYDYFLCQDQSNIPVTVKIFSARASSRAIFRIVDSKSNPNVISCLDGIRCMSLFWVIFAHEYIYSLISPNINTFNMISWVAEPFSSFILHGFFSVDSFFFIGGLLVATVALRSMDKSKGKLNVPLMYLHRIIRIVPILAIAILVYIKLTPIVSGGPYFKGGFHGTAACEKGWFWTLLFVQNYATSNICLDHTWYWAVDMQLYIISPLLLIALYKWGKKAAAGIAVLVLLLSSCLSKSWPTLCFWIVFACMQGDGGVADSVLSSPLSQPLSRLSFSVHSFPF</sequence>
<dbReference type="PANTHER" id="PTHR11161:SF0">
    <property type="entry name" value="O-ACYLTRANSFERASE LIKE PROTEIN"/>
    <property type="match status" value="1"/>
</dbReference>
<evidence type="ECO:0000313" key="4">
    <source>
        <dbReference type="EMBL" id="EDW38983.1"/>
    </source>
</evidence>
<feature type="signal peptide" evidence="2">
    <location>
        <begin position="1"/>
        <end position="18"/>
    </location>
</feature>
<feature type="transmembrane region" description="Helical" evidence="1">
    <location>
        <begin position="432"/>
        <end position="459"/>
    </location>
</feature>
<keyword evidence="1" id="KW-1133">Transmembrane helix</keyword>
<evidence type="ECO:0000256" key="2">
    <source>
        <dbReference type="SAM" id="SignalP"/>
    </source>
</evidence>
<feature type="transmembrane region" description="Helical" evidence="1">
    <location>
        <begin position="299"/>
        <end position="323"/>
    </location>
</feature>
<keyword evidence="2" id="KW-0732">Signal</keyword>